<proteinExistence type="predicted"/>
<gene>
    <name evidence="1" type="ORF">CCACVL1_01485</name>
</gene>
<dbReference type="Gramene" id="OMP06640">
    <property type="protein sequence ID" value="OMP06640"/>
    <property type="gene ID" value="CCACVL1_01485"/>
</dbReference>
<name>A0A1R3KHS1_COCAP</name>
<comment type="caution">
    <text evidence="1">The sequence shown here is derived from an EMBL/GenBank/DDBJ whole genome shotgun (WGS) entry which is preliminary data.</text>
</comment>
<feature type="non-terminal residue" evidence="1">
    <location>
        <position position="46"/>
    </location>
</feature>
<keyword evidence="2" id="KW-1185">Reference proteome</keyword>
<accession>A0A1R3KHS1</accession>
<reference evidence="1 2" key="1">
    <citation type="submission" date="2013-09" db="EMBL/GenBank/DDBJ databases">
        <title>Corchorus capsularis genome sequencing.</title>
        <authorList>
            <person name="Alam M."/>
            <person name="Haque M.S."/>
            <person name="Islam M.S."/>
            <person name="Emdad E.M."/>
            <person name="Islam M.M."/>
            <person name="Ahmed B."/>
            <person name="Halim A."/>
            <person name="Hossen Q.M.M."/>
            <person name="Hossain M.Z."/>
            <person name="Ahmed R."/>
            <person name="Khan M.M."/>
            <person name="Islam R."/>
            <person name="Rashid M.M."/>
            <person name="Khan S.A."/>
            <person name="Rahman M.S."/>
            <person name="Alam M."/>
        </authorList>
    </citation>
    <scope>NUCLEOTIDE SEQUENCE [LARGE SCALE GENOMIC DNA]</scope>
    <source>
        <strain evidence="2">cv. CVL-1</strain>
        <tissue evidence="1">Whole seedling</tissue>
    </source>
</reference>
<dbReference type="Proteomes" id="UP000188268">
    <property type="component" value="Unassembled WGS sequence"/>
</dbReference>
<dbReference type="AlphaFoldDB" id="A0A1R3KHS1"/>
<dbReference type="EMBL" id="AWWV01004850">
    <property type="protein sequence ID" value="OMP06640.1"/>
    <property type="molecule type" value="Genomic_DNA"/>
</dbReference>
<protein>
    <submittedName>
        <fullName evidence="1">Uncharacterized protein</fullName>
    </submittedName>
</protein>
<feature type="non-terminal residue" evidence="1">
    <location>
        <position position="1"/>
    </location>
</feature>
<organism evidence="1 2">
    <name type="scientific">Corchorus capsularis</name>
    <name type="common">Jute</name>
    <dbReference type="NCBI Taxonomy" id="210143"/>
    <lineage>
        <taxon>Eukaryota</taxon>
        <taxon>Viridiplantae</taxon>
        <taxon>Streptophyta</taxon>
        <taxon>Embryophyta</taxon>
        <taxon>Tracheophyta</taxon>
        <taxon>Spermatophyta</taxon>
        <taxon>Magnoliopsida</taxon>
        <taxon>eudicotyledons</taxon>
        <taxon>Gunneridae</taxon>
        <taxon>Pentapetalae</taxon>
        <taxon>rosids</taxon>
        <taxon>malvids</taxon>
        <taxon>Malvales</taxon>
        <taxon>Malvaceae</taxon>
        <taxon>Grewioideae</taxon>
        <taxon>Apeibeae</taxon>
        <taxon>Corchorus</taxon>
    </lineage>
</organism>
<sequence length="46" mass="5150">VYLMKFPPAFFCCCTCEVLSMLLTCALSFANASCTWKAYQSLTTQL</sequence>
<evidence type="ECO:0000313" key="1">
    <source>
        <dbReference type="EMBL" id="OMP06640.1"/>
    </source>
</evidence>
<evidence type="ECO:0000313" key="2">
    <source>
        <dbReference type="Proteomes" id="UP000188268"/>
    </source>
</evidence>